<gene>
    <name evidence="1" type="ORF">GCM10010954_16530</name>
</gene>
<comment type="caution">
    <text evidence="1">The sequence shown here is derived from an EMBL/GenBank/DDBJ whole genome shotgun (WGS) entry which is preliminary data.</text>
</comment>
<reference evidence="1" key="1">
    <citation type="journal article" date="2014" name="Int. J. Syst. Evol. Microbiol.">
        <title>Complete genome sequence of Corynebacterium casei LMG S-19264T (=DSM 44701T), isolated from a smear-ripened cheese.</title>
        <authorList>
            <consortium name="US DOE Joint Genome Institute (JGI-PGF)"/>
            <person name="Walter F."/>
            <person name="Albersmeier A."/>
            <person name="Kalinowski J."/>
            <person name="Ruckert C."/>
        </authorList>
    </citation>
    <scope>NUCLEOTIDE SEQUENCE</scope>
    <source>
        <strain evidence="1">CGMCC 1.12153</strain>
    </source>
</reference>
<dbReference type="Proteomes" id="UP000660110">
    <property type="component" value="Unassembled WGS sequence"/>
</dbReference>
<dbReference type="EMBL" id="BMEL01000002">
    <property type="protein sequence ID" value="GGF18465.1"/>
    <property type="molecule type" value="Genomic_DNA"/>
</dbReference>
<organism evidence="1 2">
    <name type="scientific">Halobacillus andaensis</name>
    <dbReference type="NCBI Taxonomy" id="1176239"/>
    <lineage>
        <taxon>Bacteria</taxon>
        <taxon>Bacillati</taxon>
        <taxon>Bacillota</taxon>
        <taxon>Bacilli</taxon>
        <taxon>Bacillales</taxon>
        <taxon>Bacillaceae</taxon>
        <taxon>Halobacillus</taxon>
    </lineage>
</organism>
<protein>
    <submittedName>
        <fullName evidence="1">Uncharacterized protein</fullName>
    </submittedName>
</protein>
<evidence type="ECO:0000313" key="1">
    <source>
        <dbReference type="EMBL" id="GGF18465.1"/>
    </source>
</evidence>
<dbReference type="AlphaFoldDB" id="A0A917EUL4"/>
<name>A0A917EUL4_HALAA</name>
<sequence>METLKQKNLRLIGTGGGITESELPNVLYKNLGVQMKMNRSIDADYIKNHITSTKRVYHPMWVAKLLVIADRKPFPPRKKPNMVFVDAVSGYRGLFPTVPPMNDREVENGEVVPAQLTKQQVEETYILDIQQNQINRSYVLKKPSYQLEELFLTYLPLWNVHVDSSYLTKEFIINANTGESEEYMSQLWGSGKWRL</sequence>
<accession>A0A917EUL4</accession>
<keyword evidence="2" id="KW-1185">Reference proteome</keyword>
<proteinExistence type="predicted"/>
<evidence type="ECO:0000313" key="2">
    <source>
        <dbReference type="Proteomes" id="UP000660110"/>
    </source>
</evidence>
<reference evidence="1" key="2">
    <citation type="submission" date="2020-09" db="EMBL/GenBank/DDBJ databases">
        <authorList>
            <person name="Sun Q."/>
            <person name="Zhou Y."/>
        </authorList>
    </citation>
    <scope>NUCLEOTIDE SEQUENCE</scope>
    <source>
        <strain evidence="1">CGMCC 1.12153</strain>
    </source>
</reference>